<gene>
    <name evidence="2" type="ORF">EVAR_98330_1</name>
</gene>
<evidence type="ECO:0000256" key="1">
    <source>
        <dbReference type="SAM" id="MobiDB-lite"/>
    </source>
</evidence>
<dbReference type="Proteomes" id="UP000299102">
    <property type="component" value="Unassembled WGS sequence"/>
</dbReference>
<reference evidence="2 3" key="1">
    <citation type="journal article" date="2019" name="Commun. Biol.">
        <title>The bagworm genome reveals a unique fibroin gene that provides high tensile strength.</title>
        <authorList>
            <person name="Kono N."/>
            <person name="Nakamura H."/>
            <person name="Ohtoshi R."/>
            <person name="Tomita M."/>
            <person name="Numata K."/>
            <person name="Arakawa K."/>
        </authorList>
    </citation>
    <scope>NUCLEOTIDE SEQUENCE [LARGE SCALE GENOMIC DNA]</scope>
</reference>
<feature type="compositionally biased region" description="Low complexity" evidence="1">
    <location>
        <begin position="37"/>
        <end position="53"/>
    </location>
</feature>
<dbReference type="EMBL" id="BGZK01000787">
    <property type="protein sequence ID" value="GBP60433.1"/>
    <property type="molecule type" value="Genomic_DNA"/>
</dbReference>
<evidence type="ECO:0000313" key="2">
    <source>
        <dbReference type="EMBL" id="GBP60433.1"/>
    </source>
</evidence>
<feature type="region of interest" description="Disordered" evidence="1">
    <location>
        <begin position="18"/>
        <end position="60"/>
    </location>
</feature>
<feature type="compositionally biased region" description="Gly residues" evidence="1">
    <location>
        <begin position="25"/>
        <end position="36"/>
    </location>
</feature>
<accession>A0A4C1XB57</accession>
<sequence length="98" mass="10169">MTGGTEAKQLIANSKRGLLSSFGSRGSGGAPAGPGAGAASADARSRLSQSRPLSSHRRRRAVSVDTILPSNLAWLLHRRHCYTRVAGSQIAGNALVTM</sequence>
<organism evidence="2 3">
    <name type="scientific">Eumeta variegata</name>
    <name type="common">Bagworm moth</name>
    <name type="synonym">Eumeta japonica</name>
    <dbReference type="NCBI Taxonomy" id="151549"/>
    <lineage>
        <taxon>Eukaryota</taxon>
        <taxon>Metazoa</taxon>
        <taxon>Ecdysozoa</taxon>
        <taxon>Arthropoda</taxon>
        <taxon>Hexapoda</taxon>
        <taxon>Insecta</taxon>
        <taxon>Pterygota</taxon>
        <taxon>Neoptera</taxon>
        <taxon>Endopterygota</taxon>
        <taxon>Lepidoptera</taxon>
        <taxon>Glossata</taxon>
        <taxon>Ditrysia</taxon>
        <taxon>Tineoidea</taxon>
        <taxon>Psychidae</taxon>
        <taxon>Oiketicinae</taxon>
        <taxon>Eumeta</taxon>
    </lineage>
</organism>
<keyword evidence="3" id="KW-1185">Reference proteome</keyword>
<protein>
    <submittedName>
        <fullName evidence="2">Uncharacterized protein</fullName>
    </submittedName>
</protein>
<evidence type="ECO:0000313" key="3">
    <source>
        <dbReference type="Proteomes" id="UP000299102"/>
    </source>
</evidence>
<dbReference type="AlphaFoldDB" id="A0A4C1XB57"/>
<name>A0A4C1XB57_EUMVA</name>
<comment type="caution">
    <text evidence="2">The sequence shown here is derived from an EMBL/GenBank/DDBJ whole genome shotgun (WGS) entry which is preliminary data.</text>
</comment>
<proteinExistence type="predicted"/>